<feature type="transmembrane region" description="Helical" evidence="1">
    <location>
        <begin position="7"/>
        <end position="26"/>
    </location>
</feature>
<dbReference type="STRING" id="1114856.GCA_000383975_03522"/>
<evidence type="ECO:0000313" key="2">
    <source>
        <dbReference type="EMBL" id="ELY45454.1"/>
    </source>
</evidence>
<dbReference type="eggNOG" id="arCOG10814">
    <property type="taxonomic scope" value="Archaea"/>
</dbReference>
<keyword evidence="3" id="KW-1185">Reference proteome</keyword>
<gene>
    <name evidence="2" type="ORF">C496_03498</name>
</gene>
<keyword evidence="1" id="KW-0812">Transmembrane</keyword>
<accession>L9W7K6</accession>
<keyword evidence="1" id="KW-1133">Transmembrane helix</keyword>
<reference evidence="2 3" key="1">
    <citation type="journal article" date="2014" name="PLoS Genet.">
        <title>Phylogenetically driven sequencing of extremely halophilic archaea reveals strategies for static and dynamic osmo-response.</title>
        <authorList>
            <person name="Becker E.A."/>
            <person name="Seitzer P.M."/>
            <person name="Tritt A."/>
            <person name="Larsen D."/>
            <person name="Krusor M."/>
            <person name="Yao A.I."/>
            <person name="Wu D."/>
            <person name="Madern D."/>
            <person name="Eisen J.A."/>
            <person name="Darling A.E."/>
            <person name="Facciotti M.T."/>
        </authorList>
    </citation>
    <scope>NUCLEOTIDE SEQUENCE [LARGE SCALE GENOMIC DNA]</scope>
    <source>
        <strain evidence="2 3">GA33</strain>
    </source>
</reference>
<keyword evidence="1" id="KW-0472">Membrane</keyword>
<evidence type="ECO:0000313" key="3">
    <source>
        <dbReference type="Proteomes" id="UP000011599"/>
    </source>
</evidence>
<name>L9W7K6_9EURY</name>
<evidence type="ECO:0000256" key="1">
    <source>
        <dbReference type="SAM" id="Phobius"/>
    </source>
</evidence>
<protein>
    <submittedName>
        <fullName evidence="2">Uncharacterized protein</fullName>
    </submittedName>
</protein>
<dbReference type="EMBL" id="AOHW01000007">
    <property type="protein sequence ID" value="ELY45454.1"/>
    <property type="molecule type" value="Genomic_DNA"/>
</dbReference>
<comment type="caution">
    <text evidence="2">The sequence shown here is derived from an EMBL/GenBank/DDBJ whole genome shotgun (WGS) entry which is preliminary data.</text>
</comment>
<sequence length="83" mass="8736">MLDYYDKILVGIAGSLLAGILLGTLTTIAFHTGLFIGTLVATLLVYDAMFRNPPLPATDPRVAAAAIVWHVFFGTVAVAAFAV</sequence>
<dbReference type="AlphaFoldDB" id="L9W7K6"/>
<dbReference type="Pfam" id="PF26047">
    <property type="entry name" value="DUF8015"/>
    <property type="match status" value="1"/>
</dbReference>
<dbReference type="OrthoDB" id="205887at2157"/>
<dbReference type="InterPro" id="IPR058328">
    <property type="entry name" value="DUF8015"/>
</dbReference>
<dbReference type="RefSeq" id="WP_006088418.1">
    <property type="nucleotide sequence ID" value="NZ_AOHW01000007.1"/>
</dbReference>
<dbReference type="PATRIC" id="fig|1114856.3.peg.721"/>
<organism evidence="2 3">
    <name type="scientific">Natronorubrum tibetense GA33</name>
    <dbReference type="NCBI Taxonomy" id="1114856"/>
    <lineage>
        <taxon>Archaea</taxon>
        <taxon>Methanobacteriati</taxon>
        <taxon>Methanobacteriota</taxon>
        <taxon>Stenosarchaea group</taxon>
        <taxon>Halobacteria</taxon>
        <taxon>Halobacteriales</taxon>
        <taxon>Natrialbaceae</taxon>
        <taxon>Natronorubrum</taxon>
    </lineage>
</organism>
<proteinExistence type="predicted"/>
<dbReference type="Proteomes" id="UP000011599">
    <property type="component" value="Unassembled WGS sequence"/>
</dbReference>
<feature type="transmembrane region" description="Helical" evidence="1">
    <location>
        <begin position="62"/>
        <end position="82"/>
    </location>
</feature>